<dbReference type="CDD" id="cd00114">
    <property type="entry name" value="LIGANc"/>
    <property type="match status" value="1"/>
</dbReference>
<feature type="binding site" evidence="12">
    <location>
        <position position="463"/>
    </location>
    <ligand>
        <name>Zn(2+)</name>
        <dbReference type="ChEBI" id="CHEBI:29105"/>
    </ligand>
</feature>
<dbReference type="Pfam" id="PF03119">
    <property type="entry name" value="DNA_ligase_ZBD"/>
    <property type="match status" value="1"/>
</dbReference>
<dbReference type="Pfam" id="PF01653">
    <property type="entry name" value="DNA_ligase_aden"/>
    <property type="match status" value="2"/>
</dbReference>
<dbReference type="PROSITE" id="PS01055">
    <property type="entry name" value="DNA_LIGASE_N1"/>
    <property type="match status" value="1"/>
</dbReference>
<dbReference type="Proteomes" id="UP000678276">
    <property type="component" value="Unassembled WGS sequence"/>
</dbReference>
<evidence type="ECO:0000256" key="3">
    <source>
        <dbReference type="ARBA" id="ARBA00022705"/>
    </source>
</evidence>
<evidence type="ECO:0000256" key="13">
    <source>
        <dbReference type="SAM" id="MobiDB-lite"/>
    </source>
</evidence>
<evidence type="ECO:0000256" key="12">
    <source>
        <dbReference type="HAMAP-Rule" id="MF_01588"/>
    </source>
</evidence>
<keyword evidence="8 12" id="KW-0520">NAD</keyword>
<dbReference type="EC" id="6.5.1.2" evidence="12"/>
<feature type="binding site" evidence="12">
    <location>
        <position position="128"/>
    </location>
    <ligand>
        <name>NAD(+)</name>
        <dbReference type="ChEBI" id="CHEBI:57540"/>
    </ligand>
</feature>
<comment type="caution">
    <text evidence="12">Lacks conserved residue(s) required for the propagation of feature annotation.</text>
</comment>
<keyword evidence="10 12" id="KW-0464">Manganese</keyword>
<dbReference type="InterPro" id="IPR013840">
    <property type="entry name" value="DNAligase_N"/>
</dbReference>
<feature type="active site" description="N6-AMP-lysine intermediate" evidence="12">
    <location>
        <position position="130"/>
    </location>
</feature>
<dbReference type="InterPro" id="IPR001357">
    <property type="entry name" value="BRCT_dom"/>
</dbReference>
<dbReference type="Gene3D" id="1.10.287.610">
    <property type="entry name" value="Helix hairpin bin"/>
    <property type="match status" value="1"/>
</dbReference>
<keyword evidence="5 12" id="KW-0227">DNA damage</keyword>
<feature type="domain" description="BRCT" evidence="14">
    <location>
        <begin position="764"/>
        <end position="837"/>
    </location>
</feature>
<dbReference type="HAMAP" id="MF_01588">
    <property type="entry name" value="DNA_ligase_A"/>
    <property type="match status" value="1"/>
</dbReference>
<feature type="binding site" evidence="12">
    <location>
        <position position="466"/>
    </location>
    <ligand>
        <name>Zn(2+)</name>
        <dbReference type="ChEBI" id="CHEBI:29105"/>
    </ligand>
</feature>
<dbReference type="SUPFAM" id="SSF47781">
    <property type="entry name" value="RuvA domain 2-like"/>
    <property type="match status" value="1"/>
</dbReference>
<dbReference type="NCBIfam" id="NF005932">
    <property type="entry name" value="PRK07956.1"/>
    <property type="match status" value="1"/>
</dbReference>
<dbReference type="InterPro" id="IPR004149">
    <property type="entry name" value="Znf_DNAligase_C4"/>
</dbReference>
<evidence type="ECO:0000256" key="4">
    <source>
        <dbReference type="ARBA" id="ARBA00022723"/>
    </source>
</evidence>
<dbReference type="SUPFAM" id="SSF50249">
    <property type="entry name" value="Nucleic acid-binding proteins"/>
    <property type="match status" value="1"/>
</dbReference>
<evidence type="ECO:0000256" key="6">
    <source>
        <dbReference type="ARBA" id="ARBA00022833"/>
    </source>
</evidence>
<name>A0ABS4BF19_9HYPH</name>
<evidence type="ECO:0000256" key="7">
    <source>
        <dbReference type="ARBA" id="ARBA00022842"/>
    </source>
</evidence>
<dbReference type="GO" id="GO:0003911">
    <property type="term" value="F:DNA ligase (NAD+) activity"/>
    <property type="evidence" value="ECO:0007669"/>
    <property type="project" value="UniProtKB-EC"/>
</dbReference>
<evidence type="ECO:0000256" key="1">
    <source>
        <dbReference type="ARBA" id="ARBA00004067"/>
    </source>
</evidence>
<evidence type="ECO:0000256" key="11">
    <source>
        <dbReference type="ARBA" id="ARBA00034005"/>
    </source>
</evidence>
<comment type="similarity">
    <text evidence="12">Belongs to the NAD-dependent DNA ligase family. LigA subfamily.</text>
</comment>
<comment type="caution">
    <text evidence="15">The sequence shown here is derived from an EMBL/GenBank/DDBJ whole genome shotgun (WGS) entry which is preliminary data.</text>
</comment>
<dbReference type="SMART" id="SM00532">
    <property type="entry name" value="LIGANc"/>
    <property type="match status" value="1"/>
</dbReference>
<protein>
    <recommendedName>
        <fullName evidence="12">DNA ligase</fullName>
        <ecNumber evidence="12">6.5.1.2</ecNumber>
    </recommendedName>
    <alternativeName>
        <fullName evidence="12">Polydeoxyribonucleotide synthase [NAD(+)]</fullName>
    </alternativeName>
</protein>
<keyword evidence="6 12" id="KW-0862">Zinc</keyword>
<dbReference type="EMBL" id="JAGJCF010000003">
    <property type="protein sequence ID" value="MBP0615316.1"/>
    <property type="molecule type" value="Genomic_DNA"/>
</dbReference>
<dbReference type="InterPro" id="IPR018239">
    <property type="entry name" value="DNA_ligase_AS"/>
</dbReference>
<dbReference type="InterPro" id="IPR013839">
    <property type="entry name" value="DNAligase_adenylation"/>
</dbReference>
<keyword evidence="4 12" id="KW-0479">Metal-binding</keyword>
<organism evidence="15 16">
    <name type="scientific">Jiella mangrovi</name>
    <dbReference type="NCBI Taxonomy" id="2821407"/>
    <lineage>
        <taxon>Bacteria</taxon>
        <taxon>Pseudomonadati</taxon>
        <taxon>Pseudomonadota</taxon>
        <taxon>Alphaproteobacteria</taxon>
        <taxon>Hyphomicrobiales</taxon>
        <taxon>Aurantimonadaceae</taxon>
        <taxon>Jiella</taxon>
    </lineage>
</organism>
<dbReference type="InterPro" id="IPR004150">
    <property type="entry name" value="NAD_DNA_ligase_OB"/>
</dbReference>
<keyword evidence="7 12" id="KW-0460">Magnesium</keyword>
<evidence type="ECO:0000256" key="9">
    <source>
        <dbReference type="ARBA" id="ARBA00023204"/>
    </source>
</evidence>
<keyword evidence="9 12" id="KW-0234">DNA repair</keyword>
<evidence type="ECO:0000313" key="16">
    <source>
        <dbReference type="Proteomes" id="UP000678276"/>
    </source>
</evidence>
<evidence type="ECO:0000256" key="5">
    <source>
        <dbReference type="ARBA" id="ARBA00022763"/>
    </source>
</evidence>
<dbReference type="InterPro" id="IPR001679">
    <property type="entry name" value="DNA_ligase"/>
</dbReference>
<dbReference type="InterPro" id="IPR033136">
    <property type="entry name" value="DNA_ligase_CS"/>
</dbReference>
<feature type="region of interest" description="Disordered" evidence="13">
    <location>
        <begin position="556"/>
        <end position="576"/>
    </location>
</feature>
<feature type="binding site" evidence="12">
    <location>
        <position position="151"/>
    </location>
    <ligand>
        <name>NAD(+)</name>
        <dbReference type="ChEBI" id="CHEBI:57540"/>
    </ligand>
</feature>
<dbReference type="Pfam" id="PF03120">
    <property type="entry name" value="OB_DNA_ligase"/>
    <property type="match status" value="1"/>
</dbReference>
<feature type="binding site" evidence="12">
    <location>
        <position position="493"/>
    </location>
    <ligand>
        <name>Zn(2+)</name>
        <dbReference type="ChEBI" id="CHEBI:29105"/>
    </ligand>
</feature>
<evidence type="ECO:0000313" key="15">
    <source>
        <dbReference type="EMBL" id="MBP0615316.1"/>
    </source>
</evidence>
<dbReference type="SMART" id="SM00292">
    <property type="entry name" value="BRCT"/>
    <property type="match status" value="1"/>
</dbReference>
<feature type="binding site" evidence="12">
    <location>
        <position position="187"/>
    </location>
    <ligand>
        <name>NAD(+)</name>
        <dbReference type="ChEBI" id="CHEBI:57540"/>
    </ligand>
</feature>
<evidence type="ECO:0000259" key="14">
    <source>
        <dbReference type="PROSITE" id="PS50172"/>
    </source>
</evidence>
<dbReference type="Gene3D" id="2.40.50.140">
    <property type="entry name" value="Nucleic acid-binding proteins"/>
    <property type="match status" value="1"/>
</dbReference>
<dbReference type="Gene3D" id="1.10.150.20">
    <property type="entry name" value="5' to 3' exonuclease, C-terminal subdomain"/>
    <property type="match status" value="2"/>
</dbReference>
<dbReference type="Gene3D" id="3.40.50.10190">
    <property type="entry name" value="BRCT domain"/>
    <property type="match status" value="1"/>
</dbReference>
<dbReference type="PANTHER" id="PTHR23389:SF9">
    <property type="entry name" value="DNA LIGASE"/>
    <property type="match status" value="1"/>
</dbReference>
<keyword evidence="16" id="KW-1185">Reference proteome</keyword>
<keyword evidence="3 12" id="KW-0235">DNA replication</keyword>
<dbReference type="InterPro" id="IPR041663">
    <property type="entry name" value="DisA/LigA_HHH"/>
</dbReference>
<dbReference type="PROSITE" id="PS01056">
    <property type="entry name" value="DNA_LIGASE_N2"/>
    <property type="match status" value="1"/>
</dbReference>
<gene>
    <name evidence="12 15" type="primary">ligA</name>
    <name evidence="15" type="ORF">J6595_06970</name>
</gene>
<evidence type="ECO:0000256" key="10">
    <source>
        <dbReference type="ARBA" id="ARBA00023211"/>
    </source>
</evidence>
<accession>A0ABS4BF19</accession>
<comment type="catalytic activity">
    <reaction evidence="11 12">
        <text>NAD(+) + (deoxyribonucleotide)n-3'-hydroxyl + 5'-phospho-(deoxyribonucleotide)m = (deoxyribonucleotide)n+m + AMP + beta-nicotinamide D-nucleotide.</text>
        <dbReference type="EC" id="6.5.1.2"/>
    </reaction>
</comment>
<feature type="binding site" evidence="12">
    <location>
        <begin position="45"/>
        <end position="49"/>
    </location>
    <ligand>
        <name>NAD(+)</name>
        <dbReference type="ChEBI" id="CHEBI:57540"/>
    </ligand>
</feature>
<dbReference type="PANTHER" id="PTHR23389">
    <property type="entry name" value="CHROMOSOME TRANSMISSION FIDELITY FACTOR 18"/>
    <property type="match status" value="1"/>
</dbReference>
<feature type="binding site" evidence="12">
    <location>
        <position position="358"/>
    </location>
    <ligand>
        <name>NAD(+)</name>
        <dbReference type="ChEBI" id="CHEBI:57540"/>
    </ligand>
</feature>
<dbReference type="SUPFAM" id="SSF56091">
    <property type="entry name" value="DNA ligase/mRNA capping enzyme, catalytic domain"/>
    <property type="match status" value="1"/>
</dbReference>
<evidence type="ECO:0000256" key="8">
    <source>
        <dbReference type="ARBA" id="ARBA00023027"/>
    </source>
</evidence>
<dbReference type="Gene3D" id="3.30.470.30">
    <property type="entry name" value="DNA ligase/mRNA capping enzyme"/>
    <property type="match status" value="1"/>
</dbReference>
<dbReference type="PROSITE" id="PS50172">
    <property type="entry name" value="BRCT"/>
    <property type="match status" value="1"/>
</dbReference>
<dbReference type="SUPFAM" id="SSF52113">
    <property type="entry name" value="BRCT domain"/>
    <property type="match status" value="1"/>
</dbReference>
<dbReference type="Pfam" id="PF00533">
    <property type="entry name" value="BRCT"/>
    <property type="match status" value="1"/>
</dbReference>
<sequence>MLDMAERPVAELNEAEAAEELRRLAREIAEHDARYYSEDAPTVSDAEYDALRRRNGAIERRFPALVREDSPSVRVGVAPSSKFAKITHAIPMLSLDNAFSDEDVEDFAKRVRRFLKLADDAPLAITAEPKIDGLSLSLRYEDGRLVSAATRGDGAVGEDVTANALTIEDIPHRLSGIRPAVFEVRGEVYMSHADFAALNERLAAGVEPDTADETGEGAEGEAAGAEALEEAGDAAVKVRQFANPRNAAAGSLRQKDAGVTRSRPLKFFAYAWGEVSEVPGKTQTEVVAALGKMGFSVNPMMKRFDAIEGLIAHYHLIEEARADLGYDIDGVVYKVDDLDLQSRLGFVSRSPRWAIAHKFPAEKATTVLEGIEIQVGRTGALTPVAKLKPVTVGGVVVSNATLHNEDYIAGRDSDGEAIRDGRDIRIGDTVIVQRAGDVIPQVLDVVMDKRPDGAEPYVFPDHCPVCGSKAVRETNPRTGRPDSKRRCTAGLTCPAQGREGLKHFVSRGAFDIEGFGETYIETLFDAGLVRQPADIFTLTFEPLRQAIEARRREVSEARRKSLGKSEPEKPAKKAETSKAIENLLEAIEARRTVALHRFIFGLGIRHIGETSAKALARHFGDVPAFLEGVDAAASEQPGEAWHRLKATPFVGDSSFEALLGVGDEALDDETYDPFRDKAIGLKANQRAALKERFGDAAGLRQAIRAARLAAPGPTYELLKADRDIGQVATASLIQFFGEEHNRKAVAELLEAGVTTTNDLSSTSTAASPVAGKTVVFTGSLEKMTRDEAKAMAEGLGAKTAGSVSKNTDLVVAGPGAGSKLKKAEELGIEVIDEDGWLRLVNGA</sequence>
<comment type="function">
    <text evidence="1 12">DNA ligase that catalyzes the formation of phosphodiester linkages between 5'-phosphoryl and 3'-hydroxyl groups in double-stranded DNA using NAD as a coenzyme and as the energy source for the reaction. It is essential for DNA replication and repair of damaged DNA.</text>
</comment>
<reference evidence="15 16" key="1">
    <citation type="submission" date="2021-04" db="EMBL/GenBank/DDBJ databases">
        <title>Whole genome sequence of Jiella sp. KSK16Y-1.</title>
        <authorList>
            <person name="Tuo L."/>
        </authorList>
    </citation>
    <scope>NUCLEOTIDE SEQUENCE [LARGE SCALE GENOMIC DNA]</scope>
    <source>
        <strain evidence="15 16">KSK16Y-1</strain>
    </source>
</reference>
<comment type="cofactor">
    <cofactor evidence="12">
        <name>Mg(2+)</name>
        <dbReference type="ChEBI" id="CHEBI:18420"/>
    </cofactor>
    <cofactor evidence="12">
        <name>Mn(2+)</name>
        <dbReference type="ChEBI" id="CHEBI:29035"/>
    </cofactor>
</comment>
<keyword evidence="2 12" id="KW-0436">Ligase</keyword>
<feature type="binding site" evidence="12">
    <location>
        <position position="334"/>
    </location>
    <ligand>
        <name>NAD(+)</name>
        <dbReference type="ChEBI" id="CHEBI:57540"/>
    </ligand>
</feature>
<dbReference type="RefSeq" id="WP_209593721.1">
    <property type="nucleotide sequence ID" value="NZ_JAGJCF010000003.1"/>
</dbReference>
<proteinExistence type="inferred from homology"/>
<evidence type="ECO:0000256" key="2">
    <source>
        <dbReference type="ARBA" id="ARBA00022598"/>
    </source>
</evidence>
<dbReference type="InterPro" id="IPR036420">
    <property type="entry name" value="BRCT_dom_sf"/>
</dbReference>
<dbReference type="Pfam" id="PF12826">
    <property type="entry name" value="HHH_2"/>
    <property type="match status" value="1"/>
</dbReference>
<feature type="binding site" evidence="12">
    <location>
        <begin position="94"/>
        <end position="95"/>
    </location>
    <ligand>
        <name>NAD(+)</name>
        <dbReference type="ChEBI" id="CHEBI:57540"/>
    </ligand>
</feature>
<dbReference type="Gene3D" id="6.20.10.30">
    <property type="match status" value="1"/>
</dbReference>
<dbReference type="CDD" id="cd17748">
    <property type="entry name" value="BRCT_DNA_ligase_like"/>
    <property type="match status" value="1"/>
</dbReference>
<dbReference type="InterPro" id="IPR010994">
    <property type="entry name" value="RuvA_2-like"/>
</dbReference>
<dbReference type="InterPro" id="IPR012340">
    <property type="entry name" value="NA-bd_OB-fold"/>
</dbReference>